<sequence>MSRVQRSSMAQTGNNKRSGEFSENVSLTEDGVFLVLESDLQTKKIREKHTIASLNRVGNELAFLVTETGTGSNDRRFEDLALGLFRKHNSSLGLNLGCESLNQDSVVERLECLQKISVLKASYGTEHDFSLANL</sequence>
<comment type="caution">
    <text evidence="2">The sequence shown here is derived from an EMBL/GenBank/DDBJ whole genome shotgun (WGS) entry which is preliminary data.</text>
</comment>
<accession>A0AAN5CFU3</accession>
<reference evidence="3" key="1">
    <citation type="submission" date="2022-10" db="EMBL/GenBank/DDBJ databases">
        <title>Genome assembly of Pristionchus species.</title>
        <authorList>
            <person name="Yoshida K."/>
            <person name="Sommer R.J."/>
        </authorList>
    </citation>
    <scope>NUCLEOTIDE SEQUENCE [LARGE SCALE GENOMIC DNA]</scope>
    <source>
        <strain evidence="3">RS5460</strain>
    </source>
</reference>
<keyword evidence="3" id="KW-1185">Reference proteome</keyword>
<dbReference type="EMBL" id="BTRK01000003">
    <property type="protein sequence ID" value="GMR42332.1"/>
    <property type="molecule type" value="Genomic_DNA"/>
</dbReference>
<proteinExistence type="predicted"/>
<organism evidence="2 3">
    <name type="scientific">Pristionchus mayeri</name>
    <dbReference type="NCBI Taxonomy" id="1317129"/>
    <lineage>
        <taxon>Eukaryota</taxon>
        <taxon>Metazoa</taxon>
        <taxon>Ecdysozoa</taxon>
        <taxon>Nematoda</taxon>
        <taxon>Chromadorea</taxon>
        <taxon>Rhabditida</taxon>
        <taxon>Rhabditina</taxon>
        <taxon>Diplogasteromorpha</taxon>
        <taxon>Diplogasteroidea</taxon>
        <taxon>Neodiplogasteridae</taxon>
        <taxon>Pristionchus</taxon>
    </lineage>
</organism>
<gene>
    <name evidence="2" type="ORF">PMAYCL1PPCAC_12527</name>
</gene>
<feature type="region of interest" description="Disordered" evidence="1">
    <location>
        <begin position="1"/>
        <end position="21"/>
    </location>
</feature>
<protein>
    <submittedName>
        <fullName evidence="2">Uncharacterized protein</fullName>
    </submittedName>
</protein>
<evidence type="ECO:0000256" key="1">
    <source>
        <dbReference type="SAM" id="MobiDB-lite"/>
    </source>
</evidence>
<dbReference type="Proteomes" id="UP001328107">
    <property type="component" value="Unassembled WGS sequence"/>
</dbReference>
<dbReference type="AlphaFoldDB" id="A0AAN5CFU3"/>
<name>A0AAN5CFU3_9BILA</name>
<feature type="non-terminal residue" evidence="2">
    <location>
        <position position="134"/>
    </location>
</feature>
<evidence type="ECO:0000313" key="3">
    <source>
        <dbReference type="Proteomes" id="UP001328107"/>
    </source>
</evidence>
<evidence type="ECO:0000313" key="2">
    <source>
        <dbReference type="EMBL" id="GMR42332.1"/>
    </source>
</evidence>